<keyword evidence="3" id="KW-1185">Reference proteome</keyword>
<dbReference type="EMBL" id="JAGMUU010000013">
    <property type="protein sequence ID" value="KAH7140096.1"/>
    <property type="molecule type" value="Genomic_DNA"/>
</dbReference>
<dbReference type="AlphaFoldDB" id="A0A9P9EN31"/>
<accession>A0A9P9EN31</accession>
<reference evidence="2" key="1">
    <citation type="journal article" date="2021" name="Nat. Commun.">
        <title>Genetic determinants of endophytism in the Arabidopsis root mycobiome.</title>
        <authorList>
            <person name="Mesny F."/>
            <person name="Miyauchi S."/>
            <person name="Thiergart T."/>
            <person name="Pickel B."/>
            <person name="Atanasova L."/>
            <person name="Karlsson M."/>
            <person name="Huettel B."/>
            <person name="Barry K.W."/>
            <person name="Haridas S."/>
            <person name="Chen C."/>
            <person name="Bauer D."/>
            <person name="Andreopoulos W."/>
            <person name="Pangilinan J."/>
            <person name="LaButti K."/>
            <person name="Riley R."/>
            <person name="Lipzen A."/>
            <person name="Clum A."/>
            <person name="Drula E."/>
            <person name="Henrissat B."/>
            <person name="Kohler A."/>
            <person name="Grigoriev I.V."/>
            <person name="Martin F.M."/>
            <person name="Hacquard S."/>
        </authorList>
    </citation>
    <scope>NUCLEOTIDE SEQUENCE</scope>
    <source>
        <strain evidence="2">MPI-CAGE-AT-0021</strain>
    </source>
</reference>
<evidence type="ECO:0000256" key="1">
    <source>
        <dbReference type="SAM" id="MobiDB-lite"/>
    </source>
</evidence>
<gene>
    <name evidence="2" type="ORF">B0J13DRAFT_61170</name>
</gene>
<dbReference type="Proteomes" id="UP000717696">
    <property type="component" value="Unassembled WGS sequence"/>
</dbReference>
<feature type="compositionally biased region" description="Polar residues" evidence="1">
    <location>
        <begin position="300"/>
        <end position="310"/>
    </location>
</feature>
<feature type="compositionally biased region" description="Polar residues" evidence="1">
    <location>
        <begin position="353"/>
        <end position="362"/>
    </location>
</feature>
<feature type="region of interest" description="Disordered" evidence="1">
    <location>
        <begin position="279"/>
        <end position="312"/>
    </location>
</feature>
<sequence length="549" mass="61609">MALVQGRARNRSPCQRSLLSPLPENTHQDIDQSPLCPWKVTVSPHRKDLPAWDRTFDAVYHRHAAGQNVVKSEVRFRDALEQFFEDRDREKPNFGYFRLPDSVRFRICQLVMEPHLTGKPVRLNRGSFNRNCWRHDDLQSAKTALLPLADCWEVSFAFRADILVAFLVEVRLHVTFSPYVGSRLNPLATTWLNQYGRYAENLVVEVDMTHLGCGPATDASDLYPGVEYIDELLEKFVESQCARSTSRPLDSLVLLCRRYYGLRDEVQSTSFMIERPTTGMSVAGRSSSASTYSRMSQRSDPFSNPEVTKQNSHELIRAASVPPIRGRPFWNTSPGSVADSSTDDSEDITTSDARQTGSMGPTSSLMLSYQEHYCPNSYLDACDILLELSGRVNSLRICGFSQEYATSFIYAMFPSARTQTKQCCYRVAPSTVWPRLSGQKSYVDSGDGSTTLDEHDAAPVARHDSAWKGCVQLPPPIIDTDDNLFLPPVVGALQKSRMALSSIDDSLTYGSESTTGKRVDKNRIQKLLSYGKSTTIRKRVFTKEASATL</sequence>
<feature type="compositionally biased region" description="Low complexity" evidence="1">
    <location>
        <begin position="281"/>
        <end position="299"/>
    </location>
</feature>
<protein>
    <submittedName>
        <fullName evidence="2">Uncharacterized protein</fullName>
    </submittedName>
</protein>
<evidence type="ECO:0000313" key="2">
    <source>
        <dbReference type="EMBL" id="KAH7140096.1"/>
    </source>
</evidence>
<feature type="region of interest" description="Disordered" evidence="1">
    <location>
        <begin position="1"/>
        <end position="30"/>
    </location>
</feature>
<feature type="region of interest" description="Disordered" evidence="1">
    <location>
        <begin position="325"/>
        <end position="362"/>
    </location>
</feature>
<comment type="caution">
    <text evidence="2">The sequence shown here is derived from an EMBL/GenBank/DDBJ whole genome shotgun (WGS) entry which is preliminary data.</text>
</comment>
<evidence type="ECO:0000313" key="3">
    <source>
        <dbReference type="Proteomes" id="UP000717696"/>
    </source>
</evidence>
<dbReference type="OrthoDB" id="4776573at2759"/>
<name>A0A9P9EN31_9HYPO</name>
<organism evidence="2 3">
    <name type="scientific">Dactylonectria estremocensis</name>
    <dbReference type="NCBI Taxonomy" id="1079267"/>
    <lineage>
        <taxon>Eukaryota</taxon>
        <taxon>Fungi</taxon>
        <taxon>Dikarya</taxon>
        <taxon>Ascomycota</taxon>
        <taxon>Pezizomycotina</taxon>
        <taxon>Sordariomycetes</taxon>
        <taxon>Hypocreomycetidae</taxon>
        <taxon>Hypocreales</taxon>
        <taxon>Nectriaceae</taxon>
        <taxon>Dactylonectria</taxon>
    </lineage>
</organism>
<proteinExistence type="predicted"/>